<dbReference type="SUPFAM" id="SSF52540">
    <property type="entry name" value="P-loop containing nucleoside triphosphate hydrolases"/>
    <property type="match status" value="1"/>
</dbReference>
<dbReference type="InterPro" id="IPR027417">
    <property type="entry name" value="P-loop_NTPase"/>
</dbReference>
<evidence type="ECO:0000256" key="3">
    <source>
        <dbReference type="SAM" id="MobiDB-lite"/>
    </source>
</evidence>
<feature type="active site" description="Proton acceptor" evidence="2">
    <location>
        <position position="73"/>
    </location>
</feature>
<dbReference type="STRING" id="1108044.GOOTI_080_00290"/>
<accession>H5TJV8</accession>
<comment type="pathway">
    <text evidence="1">Glycolipid metabolism.</text>
</comment>
<sequence>MSPVRVDDAHGGSFVKVFGLAASKFPGCGRFSPGYTERVPPVDNYLVCASQRSGSTLLVESLAATGVAGTPEEFFQEFPSSSHSPQPREWFADVDDPQILDLLAEVDDGVVDGRTFAQWRADVLAEGRSANGVWGGKLMWNQTPLLITRARIGSGSLRAAIRALLGSDPLYVHVYREDVVPQAVSMWRAVQTRVWRHDGGQDADTAVYHAEGIAHLARILLQQERSWRDWFVAEGIEPLEIEFAELTKDPSGTTARVLSALGQDPTLAPPPPLKPQSDARSKEWVERYRDDAVRNGYPQ</sequence>
<dbReference type="Pfam" id="PF09037">
    <property type="entry name" value="Sulphotransf"/>
    <property type="match status" value="1"/>
</dbReference>
<feature type="region of interest" description="Disordered" evidence="3">
    <location>
        <begin position="254"/>
        <end position="282"/>
    </location>
</feature>
<comment type="catalytic activity">
    <reaction evidence="1">
        <text>alpha,alpha-trehalose + 3'-phosphoadenylyl sulfate = 2-O-sulfo-alpha,alpha-trehalose + adenosine 3',5'-bisphosphate + H(+)</text>
        <dbReference type="Rhea" id="RHEA:41608"/>
        <dbReference type="ChEBI" id="CHEBI:15378"/>
        <dbReference type="ChEBI" id="CHEBI:16551"/>
        <dbReference type="ChEBI" id="CHEBI:58339"/>
        <dbReference type="ChEBI" id="CHEBI:58343"/>
        <dbReference type="ChEBI" id="CHEBI:60091"/>
        <dbReference type="EC" id="2.8.2.37"/>
    </reaction>
</comment>
<evidence type="ECO:0000256" key="1">
    <source>
        <dbReference type="PIRNR" id="PIRNR021497"/>
    </source>
</evidence>
<protein>
    <recommendedName>
        <fullName evidence="1">Trehalose 2-sulfotransferase</fullName>
    </recommendedName>
</protein>
<evidence type="ECO:0000313" key="5">
    <source>
        <dbReference type="EMBL" id="GAB33766.1"/>
    </source>
</evidence>
<proteinExistence type="inferred from homology"/>
<name>H5TJV8_GORO1</name>
<dbReference type="InterPro" id="IPR015124">
    <property type="entry name" value="Stf0"/>
</dbReference>
<dbReference type="PIRSF" id="PIRSF021497">
    <property type="entry name" value="Sulphotransferase_Stf0"/>
    <property type="match status" value="1"/>
</dbReference>
<feature type="domain" description="Sulphotransferase Stf0" evidence="4">
    <location>
        <begin position="45"/>
        <end position="291"/>
    </location>
</feature>
<keyword evidence="1" id="KW-0808">Transferase</keyword>
<reference evidence="5" key="1">
    <citation type="submission" date="2012-02" db="EMBL/GenBank/DDBJ databases">
        <title>Whole genome shotgun sequence of Gordonia otitidis NBRC 100426.</title>
        <authorList>
            <person name="Yoshida I."/>
            <person name="Hosoyama A."/>
            <person name="Tsuchikane K."/>
            <person name="Katsumata H."/>
            <person name="Yamazaki S."/>
            <person name="Fujita N."/>
        </authorList>
    </citation>
    <scope>NUCLEOTIDE SEQUENCE [LARGE SCALE GENOMIC DNA]</scope>
    <source>
        <strain evidence="5">NBRC 100426</strain>
    </source>
</reference>
<organism evidence="5 6">
    <name type="scientific">Gordonia otitidis (strain DSM 44809 / CCUG 52243 / JCM 12355 / NBRC 100426 / IFM 10032)</name>
    <dbReference type="NCBI Taxonomy" id="1108044"/>
    <lineage>
        <taxon>Bacteria</taxon>
        <taxon>Bacillati</taxon>
        <taxon>Actinomycetota</taxon>
        <taxon>Actinomycetes</taxon>
        <taxon>Mycobacteriales</taxon>
        <taxon>Gordoniaceae</taxon>
        <taxon>Gordonia</taxon>
    </lineage>
</organism>
<comment type="similarity">
    <text evidence="1">Belongs to the Stf0 sulfotransferase family.</text>
</comment>
<dbReference type="Gene3D" id="3.40.50.300">
    <property type="entry name" value="P-loop containing nucleotide triphosphate hydrolases"/>
    <property type="match status" value="1"/>
</dbReference>
<evidence type="ECO:0000259" key="4">
    <source>
        <dbReference type="Pfam" id="PF09037"/>
    </source>
</evidence>
<dbReference type="EMBL" id="BAFB01000080">
    <property type="protein sequence ID" value="GAB33766.1"/>
    <property type="molecule type" value="Genomic_DNA"/>
</dbReference>
<comment type="caution">
    <text evidence="5">The sequence shown here is derived from an EMBL/GenBank/DDBJ whole genome shotgun (WGS) entry which is preliminary data.</text>
</comment>
<dbReference type="Proteomes" id="UP000005038">
    <property type="component" value="Unassembled WGS sequence"/>
</dbReference>
<dbReference type="InterPro" id="IPR024628">
    <property type="entry name" value="Sulfotransferase_Stf0_dom"/>
</dbReference>
<dbReference type="NCBIfam" id="NF047724">
    <property type="entry name" value="TrhSuTaseStf0"/>
    <property type="match status" value="1"/>
</dbReference>
<evidence type="ECO:0000256" key="2">
    <source>
        <dbReference type="PIRSR" id="PIRSR021497-1"/>
    </source>
</evidence>
<keyword evidence="1" id="KW-0119">Carbohydrate metabolism</keyword>
<gene>
    <name evidence="5" type="ORF">GOOTI_080_00290</name>
</gene>
<dbReference type="GO" id="GO:0016740">
    <property type="term" value="F:transferase activity"/>
    <property type="evidence" value="ECO:0007669"/>
    <property type="project" value="UniProtKB-UniRule"/>
</dbReference>
<evidence type="ECO:0000313" key="6">
    <source>
        <dbReference type="Proteomes" id="UP000005038"/>
    </source>
</evidence>
<comment type="function">
    <text evidence="1">Catalyzes the sulfuryl group transfer from 3'-phosphoadenosine-5'-phosphosulfate (PAPS) to trehalose, leading to trehalose-2-sulfate (T2S).</text>
</comment>
<keyword evidence="6" id="KW-1185">Reference proteome</keyword>
<dbReference type="AlphaFoldDB" id="H5TJV8"/>